<dbReference type="AlphaFoldDB" id="L8EC87"/>
<dbReference type="OrthoDB" id="1748655at2759"/>
<proteinExistence type="predicted"/>
<dbReference type="EMBL" id="HF583640">
    <property type="protein sequence ID" value="CCQ43137.1"/>
    <property type="molecule type" value="Genomic_DNA"/>
</dbReference>
<gene>
    <name evidence="1" type="primary">EIF4B</name>
</gene>
<reference evidence="1" key="1">
    <citation type="journal article" date="2013" name="PLoS ONE">
        <title>Direct detection of alternative open reading frames translation products in human significantly expands the proteome.</title>
        <authorList>
            <person name="Vanderperre B."/>
            <person name="Lucier J.-F."/>
            <person name="Motard J."/>
            <person name="Tremblay G."/>
            <person name="Vanderperre S."/>
            <person name="Wisztorski M."/>
            <person name="Salzet M."/>
            <person name="Boisvert F.-M."/>
            <person name="Roucou X."/>
        </authorList>
    </citation>
    <scope>NUCLEOTIDE SEQUENCE</scope>
</reference>
<sequence>MMTTEEAGTAMKTDMTDGMIGRGAPEMITLGMIIGVMIEVPPKDPN</sequence>
<organism evidence="1">
    <name type="scientific">Homo sapiens</name>
    <name type="common">Human</name>
    <dbReference type="NCBI Taxonomy" id="9606"/>
    <lineage>
        <taxon>Eukaryota</taxon>
        <taxon>Metazoa</taxon>
        <taxon>Chordata</taxon>
        <taxon>Craniata</taxon>
        <taxon>Vertebrata</taxon>
        <taxon>Euteleostomi</taxon>
        <taxon>Mammalia</taxon>
        <taxon>Eutheria</taxon>
        <taxon>Euarchontoglires</taxon>
        <taxon>Primates</taxon>
        <taxon>Haplorrhini</taxon>
        <taxon>Catarrhini</taxon>
        <taxon>Hominidae</taxon>
        <taxon>Homo</taxon>
    </lineage>
</organism>
<accession>L8EC87</accession>
<dbReference type="ChiTaRS" id="EIF4B">
    <property type="organism name" value="human"/>
</dbReference>
<protein>
    <submittedName>
        <fullName evidence="1">Alternative protein EIF4B</fullName>
    </submittedName>
</protein>
<name>L8EC87_HUMAN</name>
<evidence type="ECO:0000313" key="1">
    <source>
        <dbReference type="EMBL" id="CCQ43137.1"/>
    </source>
</evidence>